<comment type="caution">
    <text evidence="2">The sequence shown here is derived from an EMBL/GenBank/DDBJ whole genome shotgun (WGS) entry which is preliminary data.</text>
</comment>
<dbReference type="Gene3D" id="3.40.50.1910">
    <property type="match status" value="1"/>
</dbReference>
<organism evidence="2 3">
    <name type="scientific">Heterodera trifolii</name>
    <dbReference type="NCBI Taxonomy" id="157864"/>
    <lineage>
        <taxon>Eukaryota</taxon>
        <taxon>Metazoa</taxon>
        <taxon>Ecdysozoa</taxon>
        <taxon>Nematoda</taxon>
        <taxon>Chromadorea</taxon>
        <taxon>Rhabditida</taxon>
        <taxon>Tylenchina</taxon>
        <taxon>Tylenchomorpha</taxon>
        <taxon>Tylenchoidea</taxon>
        <taxon>Heteroderidae</taxon>
        <taxon>Heteroderinae</taxon>
        <taxon>Heterodera</taxon>
    </lineage>
</organism>
<dbReference type="EMBL" id="JBICBT010000203">
    <property type="protein sequence ID" value="KAL3120936.1"/>
    <property type="molecule type" value="Genomic_DNA"/>
</dbReference>
<dbReference type="Proteomes" id="UP001620626">
    <property type="component" value="Unassembled WGS sequence"/>
</dbReference>
<evidence type="ECO:0000313" key="3">
    <source>
        <dbReference type="Proteomes" id="UP001620626"/>
    </source>
</evidence>
<dbReference type="SUPFAM" id="SSF56815">
    <property type="entry name" value="Sec1/munc18-like (SM) proteins"/>
    <property type="match status" value="1"/>
</dbReference>
<dbReference type="AlphaFoldDB" id="A0ABD2M0D9"/>
<name>A0ABD2M0D9_9BILA</name>
<dbReference type="InterPro" id="IPR027482">
    <property type="entry name" value="Sec1-like_dom2"/>
</dbReference>
<dbReference type="InterPro" id="IPR036045">
    <property type="entry name" value="Sec1-like_sf"/>
</dbReference>
<sequence>MPKGWDEAHLKRLFGEKCVHCTNPDARPPDNRIRRAILVCFVGGVTHAEIAYLRRFAQDFDFRLIVLTTHIINREQFLQSFTNFLY</sequence>
<accession>A0ABD2M0D9</accession>
<evidence type="ECO:0000256" key="1">
    <source>
        <dbReference type="ARBA" id="ARBA00009884"/>
    </source>
</evidence>
<evidence type="ECO:0000313" key="2">
    <source>
        <dbReference type="EMBL" id="KAL3120936.1"/>
    </source>
</evidence>
<keyword evidence="3" id="KW-1185">Reference proteome</keyword>
<protein>
    <submittedName>
        <fullName evidence="2">Uncharacterized protein</fullName>
    </submittedName>
</protein>
<proteinExistence type="inferred from homology"/>
<reference evidence="2 3" key="1">
    <citation type="submission" date="2024-10" db="EMBL/GenBank/DDBJ databases">
        <authorList>
            <person name="Kim D."/>
        </authorList>
    </citation>
    <scope>NUCLEOTIDE SEQUENCE [LARGE SCALE GENOMIC DNA]</scope>
    <source>
        <strain evidence="2">BH-2024</strain>
    </source>
</reference>
<dbReference type="InterPro" id="IPR001619">
    <property type="entry name" value="Sec1-like"/>
</dbReference>
<comment type="similarity">
    <text evidence="1">Belongs to the STXBP/unc-18/SEC1 family.</text>
</comment>
<gene>
    <name evidence="2" type="ORF">niasHT_005012</name>
</gene>
<dbReference type="Pfam" id="PF00995">
    <property type="entry name" value="Sec1"/>
    <property type="match status" value="1"/>
</dbReference>